<reference evidence="1 2" key="1">
    <citation type="submission" date="2022-10" db="EMBL/GenBank/DDBJ databases">
        <title>The complete genomes of actinobacterial strains from the NBC collection.</title>
        <authorList>
            <person name="Joergensen T.S."/>
            <person name="Alvarez Arevalo M."/>
            <person name="Sterndorff E.B."/>
            <person name="Faurdal D."/>
            <person name="Vuksanovic O."/>
            <person name="Mourched A.-S."/>
            <person name="Charusanti P."/>
            <person name="Shaw S."/>
            <person name="Blin K."/>
            <person name="Weber T."/>
        </authorList>
    </citation>
    <scope>NUCLEOTIDE SEQUENCE [LARGE SCALE GENOMIC DNA]</scope>
    <source>
        <strain evidence="1 2">NBC_01413</strain>
    </source>
</reference>
<dbReference type="InterPro" id="IPR027417">
    <property type="entry name" value="P-loop_NTPase"/>
</dbReference>
<evidence type="ECO:0000313" key="1">
    <source>
        <dbReference type="EMBL" id="WTY33425.1"/>
    </source>
</evidence>
<dbReference type="RefSeq" id="WP_405145631.1">
    <property type="nucleotide sequence ID" value="NZ_CP109527.1"/>
</dbReference>
<sequence>MAEMITALLRVGVGLVGPAEKMYRRWRPTSNRISVARLAEDLAESIDQAEKQLQQELRAGLGSFMHVKFVAAAHSRSEEIIDSAEVDEVASYFDLLEQPRRLVVLGDPGAGKTVAATYLVRGCSNSAAT</sequence>
<dbReference type="EMBL" id="CP109527">
    <property type="protein sequence ID" value="WTY33425.1"/>
    <property type="molecule type" value="Genomic_DNA"/>
</dbReference>
<dbReference type="Gene3D" id="3.40.50.300">
    <property type="entry name" value="P-loop containing nucleotide triphosphate hydrolases"/>
    <property type="match status" value="1"/>
</dbReference>
<evidence type="ECO:0000313" key="2">
    <source>
        <dbReference type="Proteomes" id="UP001621418"/>
    </source>
</evidence>
<keyword evidence="2" id="KW-1185">Reference proteome</keyword>
<gene>
    <name evidence="1" type="ORF">OG308_18975</name>
</gene>
<protein>
    <submittedName>
        <fullName evidence="1">Uncharacterized protein</fullName>
    </submittedName>
</protein>
<proteinExistence type="predicted"/>
<name>A0ABZ1N0J2_9NOCA</name>
<dbReference type="Proteomes" id="UP001621418">
    <property type="component" value="Chromosome"/>
</dbReference>
<organism evidence="1 2">
    <name type="scientific">Nocardia salmonicida</name>
    <dbReference type="NCBI Taxonomy" id="53431"/>
    <lineage>
        <taxon>Bacteria</taxon>
        <taxon>Bacillati</taxon>
        <taxon>Actinomycetota</taxon>
        <taxon>Actinomycetes</taxon>
        <taxon>Mycobacteriales</taxon>
        <taxon>Nocardiaceae</taxon>
        <taxon>Nocardia</taxon>
    </lineage>
</organism>
<accession>A0ABZ1N0J2</accession>